<gene>
    <name evidence="1" type="ORF">PGTUg99_010420</name>
</gene>
<dbReference type="Proteomes" id="UP000325313">
    <property type="component" value="Unassembled WGS sequence"/>
</dbReference>
<accession>A0A5B0M400</accession>
<evidence type="ECO:0000313" key="1">
    <source>
        <dbReference type="EMBL" id="KAA1071076.1"/>
    </source>
</evidence>
<reference evidence="1 2" key="1">
    <citation type="submission" date="2019-05" db="EMBL/GenBank/DDBJ databases">
        <title>Emergence of the Ug99 lineage of the wheat stem rust pathogen through somatic hybridization.</title>
        <authorList>
            <person name="Li F."/>
            <person name="Upadhyaya N.M."/>
            <person name="Sperschneider J."/>
            <person name="Matny O."/>
            <person name="Nguyen-Phuc H."/>
            <person name="Mago R."/>
            <person name="Raley C."/>
            <person name="Miller M.E."/>
            <person name="Silverstein K.A.T."/>
            <person name="Henningsen E."/>
            <person name="Hirsch C.D."/>
            <person name="Visser B."/>
            <person name="Pretorius Z.A."/>
            <person name="Steffenson B.J."/>
            <person name="Schwessinger B."/>
            <person name="Dodds P.N."/>
            <person name="Figueroa M."/>
        </authorList>
    </citation>
    <scope>NUCLEOTIDE SEQUENCE [LARGE SCALE GENOMIC DNA]</scope>
    <source>
        <strain evidence="1 2">Ug99</strain>
    </source>
</reference>
<dbReference type="EMBL" id="VDEP01000480">
    <property type="protein sequence ID" value="KAA1071076.1"/>
    <property type="molecule type" value="Genomic_DNA"/>
</dbReference>
<comment type="caution">
    <text evidence="1">The sequence shown here is derived from an EMBL/GenBank/DDBJ whole genome shotgun (WGS) entry which is preliminary data.</text>
</comment>
<protein>
    <submittedName>
        <fullName evidence="1">Uncharacterized protein</fullName>
    </submittedName>
</protein>
<name>A0A5B0M400_PUCGR</name>
<evidence type="ECO:0000313" key="2">
    <source>
        <dbReference type="Proteomes" id="UP000325313"/>
    </source>
</evidence>
<sequence length="123" mass="13617">MTMAKKPHAHASCINDLFVLGFDFLDKGKEDMRRLSLFSVSADQKLKIWEIDPMLLEINLTKVFPSDVADCSSIDVACLETGPQQLPNQGPHNACIFLAGIGIERRLFTTTTTTNTTSKSMLL</sequence>
<organism evidence="1 2">
    <name type="scientific">Puccinia graminis f. sp. tritici</name>
    <dbReference type="NCBI Taxonomy" id="56615"/>
    <lineage>
        <taxon>Eukaryota</taxon>
        <taxon>Fungi</taxon>
        <taxon>Dikarya</taxon>
        <taxon>Basidiomycota</taxon>
        <taxon>Pucciniomycotina</taxon>
        <taxon>Pucciniomycetes</taxon>
        <taxon>Pucciniales</taxon>
        <taxon>Pucciniaceae</taxon>
        <taxon>Puccinia</taxon>
    </lineage>
</organism>
<dbReference type="AlphaFoldDB" id="A0A5B0M400"/>
<proteinExistence type="predicted"/>